<keyword evidence="4" id="KW-1185">Reference proteome</keyword>
<proteinExistence type="predicted"/>
<dbReference type="Pfam" id="PF00534">
    <property type="entry name" value="Glycos_transf_1"/>
    <property type="match status" value="1"/>
</dbReference>
<protein>
    <submittedName>
        <fullName evidence="3">Glycosyltransferase</fullName>
    </submittedName>
</protein>
<organism evidence="3 4">
    <name type="scientific">Phnomibacter ginsenosidimutans</name>
    <dbReference type="NCBI Taxonomy" id="2676868"/>
    <lineage>
        <taxon>Bacteria</taxon>
        <taxon>Pseudomonadati</taxon>
        <taxon>Bacteroidota</taxon>
        <taxon>Chitinophagia</taxon>
        <taxon>Chitinophagales</taxon>
        <taxon>Chitinophagaceae</taxon>
        <taxon>Phnomibacter</taxon>
    </lineage>
</organism>
<accession>A0A6I6GEG6</accession>
<evidence type="ECO:0000259" key="2">
    <source>
        <dbReference type="Pfam" id="PF13439"/>
    </source>
</evidence>
<dbReference type="InterPro" id="IPR028098">
    <property type="entry name" value="Glyco_trans_4-like_N"/>
</dbReference>
<sequence>MMIWMDNWQRPLSGTVLFCNRLMKRARPINCSSMHICFVGEIATPTFKTGGIGTFVANLSAELVKQGHEVSIVSFRKQQAALEHETLDGFSIYWVNTNQWGKLRLIKVKLDTNKVLRQIHARSPLHIVEAPEYGLFALQKIPGVQYVVRLNGGHVFFAKSTTDTPPRRRKAFVEKRSLKNADAIIGVSKYVLTQTQSYYPFIQALPSAIIPNPILVNRFDPSKFEGEQQDGFILFFGSLTEKKGVRQLIEAMPLVNEHVKNAALHIYGRDIPMRPSSDSYKALLEALLAKLQLQNVYIHEALPNNEMPALLAKASVIVLPSHMEAMPLAWLEALAMQRPFIGSQLGPGPEVITPHQNGLLCDPHQPADIAEKITYMLLHPQEAASMASAGRTMVVNEYNAATLVQKNVLFYQSLIGR</sequence>
<dbReference type="PANTHER" id="PTHR12526">
    <property type="entry name" value="GLYCOSYLTRANSFERASE"/>
    <property type="match status" value="1"/>
</dbReference>
<dbReference type="CDD" id="cd03801">
    <property type="entry name" value="GT4_PimA-like"/>
    <property type="match status" value="1"/>
</dbReference>
<keyword evidence="3" id="KW-0808">Transferase</keyword>
<gene>
    <name evidence="3" type="ORF">GLV81_12260</name>
</gene>
<feature type="domain" description="Glycosyltransferase subfamily 4-like N-terminal" evidence="2">
    <location>
        <begin position="50"/>
        <end position="214"/>
    </location>
</feature>
<name>A0A6I6GEG6_9BACT</name>
<reference evidence="3 4" key="1">
    <citation type="submission" date="2019-11" db="EMBL/GenBank/DDBJ databases">
        <authorList>
            <person name="Im W.T."/>
        </authorList>
    </citation>
    <scope>NUCLEOTIDE SEQUENCE [LARGE SCALE GENOMIC DNA]</scope>
    <source>
        <strain evidence="3 4">SB-02</strain>
    </source>
</reference>
<evidence type="ECO:0000313" key="4">
    <source>
        <dbReference type="Proteomes" id="UP000426027"/>
    </source>
</evidence>
<dbReference type="KEGG" id="fls:GLV81_12260"/>
<dbReference type="Pfam" id="PF13439">
    <property type="entry name" value="Glyco_transf_4"/>
    <property type="match status" value="1"/>
</dbReference>
<dbReference type="GO" id="GO:0016757">
    <property type="term" value="F:glycosyltransferase activity"/>
    <property type="evidence" value="ECO:0007669"/>
    <property type="project" value="InterPro"/>
</dbReference>
<dbReference type="Gene3D" id="3.40.50.2000">
    <property type="entry name" value="Glycogen Phosphorylase B"/>
    <property type="match status" value="2"/>
</dbReference>
<dbReference type="SUPFAM" id="SSF53756">
    <property type="entry name" value="UDP-Glycosyltransferase/glycogen phosphorylase"/>
    <property type="match status" value="1"/>
</dbReference>
<dbReference type="AlphaFoldDB" id="A0A6I6GEG6"/>
<evidence type="ECO:0000259" key="1">
    <source>
        <dbReference type="Pfam" id="PF00534"/>
    </source>
</evidence>
<feature type="domain" description="Glycosyl transferase family 1" evidence="1">
    <location>
        <begin position="227"/>
        <end position="392"/>
    </location>
</feature>
<evidence type="ECO:0000313" key="3">
    <source>
        <dbReference type="EMBL" id="QGW28770.1"/>
    </source>
</evidence>
<dbReference type="Proteomes" id="UP000426027">
    <property type="component" value="Chromosome"/>
</dbReference>
<dbReference type="EMBL" id="CP046566">
    <property type="protein sequence ID" value="QGW28770.1"/>
    <property type="molecule type" value="Genomic_DNA"/>
</dbReference>
<dbReference type="InterPro" id="IPR001296">
    <property type="entry name" value="Glyco_trans_1"/>
</dbReference>